<dbReference type="CDD" id="cd01247">
    <property type="entry name" value="PH_FAPP1_FAPP2"/>
    <property type="match status" value="1"/>
</dbReference>
<evidence type="ECO:0000256" key="2">
    <source>
        <dbReference type="ARBA" id="ARBA00004198"/>
    </source>
</evidence>
<evidence type="ECO:0000313" key="8">
    <source>
        <dbReference type="Ensembl" id="ENSEBUP00000005856.1"/>
    </source>
</evidence>
<keyword evidence="9" id="KW-1185">Reference proteome</keyword>
<dbReference type="GeneTree" id="ENSGT00940000155850"/>
<keyword evidence="3" id="KW-0597">Phosphoprotein</keyword>
<proteinExistence type="predicted"/>
<dbReference type="GO" id="GO:0005802">
    <property type="term" value="C:trans-Golgi network"/>
    <property type="evidence" value="ECO:0007669"/>
    <property type="project" value="TreeGrafter"/>
</dbReference>
<dbReference type="InterPro" id="IPR011993">
    <property type="entry name" value="PH-like_dom_sf"/>
</dbReference>
<evidence type="ECO:0000259" key="7">
    <source>
        <dbReference type="PROSITE" id="PS50003"/>
    </source>
</evidence>
<dbReference type="GO" id="GO:0005769">
    <property type="term" value="C:early endosome"/>
    <property type="evidence" value="ECO:0007669"/>
    <property type="project" value="TreeGrafter"/>
</dbReference>
<dbReference type="AlphaFoldDB" id="A0A8C4ND08"/>
<organism evidence="8 9">
    <name type="scientific">Eptatretus burgeri</name>
    <name type="common">Inshore hagfish</name>
    <dbReference type="NCBI Taxonomy" id="7764"/>
    <lineage>
        <taxon>Eukaryota</taxon>
        <taxon>Metazoa</taxon>
        <taxon>Chordata</taxon>
        <taxon>Craniata</taxon>
        <taxon>Vertebrata</taxon>
        <taxon>Cyclostomata</taxon>
        <taxon>Myxini</taxon>
        <taxon>Myxiniformes</taxon>
        <taxon>Myxinidae</taxon>
        <taxon>Eptatretinae</taxon>
        <taxon>Eptatretus</taxon>
    </lineage>
</organism>
<evidence type="ECO:0000256" key="4">
    <source>
        <dbReference type="ARBA" id="ARBA00023034"/>
    </source>
</evidence>
<dbReference type="FunFam" id="2.30.29.30:FF:000085">
    <property type="entry name" value="Pleckstrin homology domain-containing family A member 8"/>
    <property type="match status" value="1"/>
</dbReference>
<dbReference type="GO" id="GO:0055037">
    <property type="term" value="C:recycling endosome"/>
    <property type="evidence" value="ECO:0007669"/>
    <property type="project" value="TreeGrafter"/>
</dbReference>
<keyword evidence="4" id="KW-0333">Golgi apparatus</keyword>
<name>A0A8C4ND08_EPTBU</name>
<feature type="domain" description="PH" evidence="7">
    <location>
        <begin position="1"/>
        <end position="93"/>
    </location>
</feature>
<feature type="compositionally biased region" description="Polar residues" evidence="6">
    <location>
        <begin position="311"/>
        <end position="328"/>
    </location>
</feature>
<evidence type="ECO:0000313" key="9">
    <source>
        <dbReference type="Proteomes" id="UP000694388"/>
    </source>
</evidence>
<reference evidence="8" key="2">
    <citation type="submission" date="2025-09" db="UniProtKB">
        <authorList>
            <consortium name="Ensembl"/>
        </authorList>
    </citation>
    <scope>IDENTIFICATION</scope>
</reference>
<dbReference type="Ensembl" id="ENSEBUT00000006301.1">
    <property type="protein sequence ID" value="ENSEBUP00000005856.1"/>
    <property type="gene ID" value="ENSEBUG00000003936.1"/>
</dbReference>
<evidence type="ECO:0000256" key="1">
    <source>
        <dbReference type="ARBA" id="ARBA00004170"/>
    </source>
</evidence>
<dbReference type="PANTHER" id="PTHR22902">
    <property type="entry name" value="SESQUIPEDALIAN"/>
    <property type="match status" value="1"/>
</dbReference>
<evidence type="ECO:0000256" key="6">
    <source>
        <dbReference type="SAM" id="MobiDB-lite"/>
    </source>
</evidence>
<dbReference type="GO" id="GO:0001881">
    <property type="term" value="P:receptor recycling"/>
    <property type="evidence" value="ECO:0007669"/>
    <property type="project" value="TreeGrafter"/>
</dbReference>
<evidence type="ECO:0000256" key="5">
    <source>
        <dbReference type="ARBA" id="ARBA00023136"/>
    </source>
</evidence>
<dbReference type="Proteomes" id="UP000694388">
    <property type="component" value="Unplaced"/>
</dbReference>
<keyword evidence="5" id="KW-0472">Membrane</keyword>
<feature type="region of interest" description="Disordered" evidence="6">
    <location>
        <begin position="311"/>
        <end position="340"/>
    </location>
</feature>
<dbReference type="PROSITE" id="PS50003">
    <property type="entry name" value="PH_DOMAIN"/>
    <property type="match status" value="1"/>
</dbReference>
<dbReference type="InterPro" id="IPR001849">
    <property type="entry name" value="PH_domain"/>
</dbReference>
<dbReference type="PANTHER" id="PTHR22902:SF27">
    <property type="entry name" value="PLECKSTRIN HOMOLOGY DOMAIN-CONTAINING FAMILY A MEMBER 3"/>
    <property type="match status" value="1"/>
</dbReference>
<dbReference type="GO" id="GO:0005829">
    <property type="term" value="C:cytosol"/>
    <property type="evidence" value="ECO:0007669"/>
    <property type="project" value="GOC"/>
</dbReference>
<dbReference type="Pfam" id="PF00169">
    <property type="entry name" value="PH"/>
    <property type="match status" value="1"/>
</dbReference>
<dbReference type="Gene3D" id="2.30.29.30">
    <property type="entry name" value="Pleckstrin-homology domain (PH domain)/Phosphotyrosine-binding domain (PTB)"/>
    <property type="match status" value="1"/>
</dbReference>
<protein>
    <submittedName>
        <fullName evidence="8">Pleckstrin homology domain containing A3</fullName>
    </submittedName>
</protein>
<dbReference type="GO" id="GO:0007032">
    <property type="term" value="P:endosome organization"/>
    <property type="evidence" value="ECO:0007669"/>
    <property type="project" value="TreeGrafter"/>
</dbReference>
<dbReference type="GO" id="GO:0016020">
    <property type="term" value="C:membrane"/>
    <property type="evidence" value="ECO:0007669"/>
    <property type="project" value="UniProtKB-SubCell"/>
</dbReference>
<reference evidence="8" key="1">
    <citation type="submission" date="2025-08" db="UniProtKB">
        <authorList>
            <consortium name="Ensembl"/>
        </authorList>
    </citation>
    <scope>IDENTIFICATION</scope>
</reference>
<dbReference type="GO" id="GO:0042147">
    <property type="term" value="P:retrograde transport, endosome to Golgi"/>
    <property type="evidence" value="ECO:0007669"/>
    <property type="project" value="TreeGrafter"/>
</dbReference>
<evidence type="ECO:0000256" key="3">
    <source>
        <dbReference type="ARBA" id="ARBA00022553"/>
    </source>
</evidence>
<sequence>MEGVLYKWTNYLSGWQSRWFVLDGGILSYYEYQEDVGKGCKGSIKMSVCEIQVNPADCTRMDLIIPGEQCFYVRATSPLQRQRWLVALGSAKACLHDSRTKKEKEISETSDTLKSKMSELRLYSNLIGKQIGVMHTVLQHAESESEPHMQRFHEASSVLDSTCGNFLKSLEECMALANSTFKPELFQLSPPSSPVSPVSPISAPCVNNKVRRLHQPNSSSCELARTNEQQVDARKRQSQGPQTVVRDLMGMAIVHSQDSCLWDEDGAHDPMWQNGGLPCSLHFWNDSDAGADGNHTGNLVEKKKRITYQLNGSSDQGETSQTHCTSTNKNDRTPRGEGWAGLKEPGTKDFGLWQEWGNERRWRSLLGPEEVRSLGNLELDESLLTLSWIGDCTRIFCPIHLDGETGCIPTWFFFPTL</sequence>
<comment type="subcellular location">
    <subcellularLocation>
        <location evidence="2">Golgi apparatus</location>
        <location evidence="2">trans-Golgi network membrane</location>
    </subcellularLocation>
    <subcellularLocation>
        <location evidence="1">Membrane</location>
        <topology evidence="1">Peripheral membrane protein</topology>
    </subcellularLocation>
</comment>
<dbReference type="SMART" id="SM00233">
    <property type="entry name" value="PH"/>
    <property type="match status" value="1"/>
</dbReference>
<dbReference type="SUPFAM" id="SSF50729">
    <property type="entry name" value="PH domain-like"/>
    <property type="match status" value="1"/>
</dbReference>
<accession>A0A8C4ND08</accession>
<dbReference type="InterPro" id="IPR045188">
    <property type="entry name" value="Boi1/Boi2-like"/>
</dbReference>